<feature type="domain" description="MYND-type" evidence="6">
    <location>
        <begin position="11"/>
        <end position="48"/>
    </location>
</feature>
<dbReference type="GO" id="GO:0008276">
    <property type="term" value="F:protein methyltransferase activity"/>
    <property type="evidence" value="ECO:0007669"/>
    <property type="project" value="UniProtKB-ARBA"/>
</dbReference>
<dbReference type="CDD" id="cd20071">
    <property type="entry name" value="SET_SMYD"/>
    <property type="match status" value="1"/>
</dbReference>
<dbReference type="InterPro" id="IPR046341">
    <property type="entry name" value="SET_dom_sf"/>
</dbReference>
<dbReference type="EMBL" id="BGZK01000674">
    <property type="protein sequence ID" value="GBP55647.1"/>
    <property type="molecule type" value="Genomic_DNA"/>
</dbReference>
<dbReference type="InterPro" id="IPR002893">
    <property type="entry name" value="Znf_MYND"/>
</dbReference>
<sequence>MEYPFRDVPKCEVCQKPASQTCGGCKIVYYCSRAHQKLGWREGHKFKCCAFKVQYSDSLGRHMVATRDIKQGEMILKEKPAVLGPRMSAPPHCLGCNRKLQPQKVNEKWDYYKCSSCKWPMCGPKCEQSEHHKIECELMTDRKYKCNISYECEEKREAAYCVITPVRVLLMKETNPLQYENIINLQSHLEERMSTSLYTILKANLVTFVVQVLGLRFDEETILKAASVLDTNAFDVRSPDGAKRFRAIYVTASMMNHSCRSNTRHVFLGDDFKFALIATVPIAKGELITATYTQSLYGTLDRRRHLKTNKYFDCECIRCSDPTEFGTYLGNIYCSVCNGPGAEYNVSRGAMMVSTDPLDETSSWKCERCDHTLLSKQMFWGNNALKQDLNRLDKSKPRDFEEFIDKYKQTLHPNNHLVVQAKLSLVQIYGNVKGYHLSELTDDLLQRKLDLCQELLEIADKLEPGWSRFRGTLLLDYQAALAVQTKRDFDAGKLTKTGAQVKSVQFTCGN</sequence>
<dbReference type="PANTHER" id="PTHR46455">
    <property type="entry name" value="SET AND MYND DOMAIN CONTAINING, ARTHROPOD-SPECIFIC, MEMBER 4, ISOFORM A"/>
    <property type="match status" value="1"/>
</dbReference>
<evidence type="ECO:0000256" key="2">
    <source>
        <dbReference type="ARBA" id="ARBA00022771"/>
    </source>
</evidence>
<dbReference type="Gene3D" id="2.170.270.10">
    <property type="entry name" value="SET domain"/>
    <property type="match status" value="1"/>
</dbReference>
<dbReference type="Gene3D" id="1.10.220.160">
    <property type="match status" value="1"/>
</dbReference>
<evidence type="ECO:0000259" key="6">
    <source>
        <dbReference type="PROSITE" id="PS50865"/>
    </source>
</evidence>
<accession>A0A4C1WZY3</accession>
<dbReference type="InterPro" id="IPR001214">
    <property type="entry name" value="SET_dom"/>
</dbReference>
<evidence type="ECO:0000256" key="1">
    <source>
        <dbReference type="ARBA" id="ARBA00022723"/>
    </source>
</evidence>
<gene>
    <name evidence="7" type="primary">SmydA-8</name>
    <name evidence="7" type="ORF">EVAR_97855_1</name>
</gene>
<dbReference type="GO" id="GO:0008757">
    <property type="term" value="F:S-adenosylmethionine-dependent methyltransferase activity"/>
    <property type="evidence" value="ECO:0007669"/>
    <property type="project" value="UniProtKB-ARBA"/>
</dbReference>
<evidence type="ECO:0000256" key="4">
    <source>
        <dbReference type="PROSITE-ProRule" id="PRU00134"/>
    </source>
</evidence>
<protein>
    <submittedName>
        <fullName evidence="7">SET domain-containing protein SmydA-8, isoform A</fullName>
    </submittedName>
</protein>
<evidence type="ECO:0000313" key="7">
    <source>
        <dbReference type="EMBL" id="GBP55647.1"/>
    </source>
</evidence>
<dbReference type="SUPFAM" id="SSF144232">
    <property type="entry name" value="HIT/MYND zinc finger-like"/>
    <property type="match status" value="1"/>
</dbReference>
<dbReference type="Gene3D" id="6.10.140.2220">
    <property type="match status" value="2"/>
</dbReference>
<keyword evidence="8" id="KW-1185">Reference proteome</keyword>
<dbReference type="GO" id="GO:0008170">
    <property type="term" value="F:N-methyltransferase activity"/>
    <property type="evidence" value="ECO:0007669"/>
    <property type="project" value="UniProtKB-ARBA"/>
</dbReference>
<comment type="caution">
    <text evidence="7">The sequence shown here is derived from an EMBL/GenBank/DDBJ whole genome shotgun (WGS) entry which is preliminary data.</text>
</comment>
<dbReference type="AlphaFoldDB" id="A0A4C1WZY3"/>
<dbReference type="InterPro" id="IPR053010">
    <property type="entry name" value="SET_SmydA-8"/>
</dbReference>
<dbReference type="PROSITE" id="PS50865">
    <property type="entry name" value="ZF_MYND_2"/>
    <property type="match status" value="1"/>
</dbReference>
<keyword evidence="3" id="KW-0862">Zinc</keyword>
<dbReference type="PROSITE" id="PS50280">
    <property type="entry name" value="SET"/>
    <property type="match status" value="1"/>
</dbReference>
<reference evidence="7 8" key="1">
    <citation type="journal article" date="2019" name="Commun. Biol.">
        <title>The bagworm genome reveals a unique fibroin gene that provides high tensile strength.</title>
        <authorList>
            <person name="Kono N."/>
            <person name="Nakamura H."/>
            <person name="Ohtoshi R."/>
            <person name="Tomita M."/>
            <person name="Numata K."/>
            <person name="Arakawa K."/>
        </authorList>
    </citation>
    <scope>NUCLEOTIDE SEQUENCE [LARGE SCALE GENOMIC DNA]</scope>
</reference>
<dbReference type="Pfam" id="PF00856">
    <property type="entry name" value="SET"/>
    <property type="match status" value="1"/>
</dbReference>
<dbReference type="SUPFAM" id="SSF82199">
    <property type="entry name" value="SET domain"/>
    <property type="match status" value="1"/>
</dbReference>
<dbReference type="Proteomes" id="UP000299102">
    <property type="component" value="Unassembled WGS sequence"/>
</dbReference>
<evidence type="ECO:0000259" key="5">
    <source>
        <dbReference type="PROSITE" id="PS50280"/>
    </source>
</evidence>
<proteinExistence type="predicted"/>
<feature type="domain" description="SET" evidence="5">
    <location>
        <begin position="46"/>
        <end position="293"/>
    </location>
</feature>
<evidence type="ECO:0000256" key="3">
    <source>
        <dbReference type="ARBA" id="ARBA00022833"/>
    </source>
</evidence>
<keyword evidence="2 4" id="KW-0863">Zinc-finger</keyword>
<dbReference type="Pfam" id="PF01753">
    <property type="entry name" value="zf-MYND"/>
    <property type="match status" value="1"/>
</dbReference>
<organism evidence="7 8">
    <name type="scientific">Eumeta variegata</name>
    <name type="common">Bagworm moth</name>
    <name type="synonym">Eumeta japonica</name>
    <dbReference type="NCBI Taxonomy" id="151549"/>
    <lineage>
        <taxon>Eukaryota</taxon>
        <taxon>Metazoa</taxon>
        <taxon>Ecdysozoa</taxon>
        <taxon>Arthropoda</taxon>
        <taxon>Hexapoda</taxon>
        <taxon>Insecta</taxon>
        <taxon>Pterygota</taxon>
        <taxon>Neoptera</taxon>
        <taxon>Endopterygota</taxon>
        <taxon>Lepidoptera</taxon>
        <taxon>Glossata</taxon>
        <taxon>Ditrysia</taxon>
        <taxon>Tineoidea</taxon>
        <taxon>Psychidae</taxon>
        <taxon>Oiketicinae</taxon>
        <taxon>Eumeta</taxon>
    </lineage>
</organism>
<dbReference type="PANTHER" id="PTHR46455:SF1">
    <property type="entry name" value="SET AND MYND DOMAIN CONTAINING, ARTHROPOD-SPECIFIC, MEMBER 2"/>
    <property type="match status" value="1"/>
</dbReference>
<evidence type="ECO:0000313" key="8">
    <source>
        <dbReference type="Proteomes" id="UP000299102"/>
    </source>
</evidence>
<name>A0A4C1WZY3_EUMVA</name>
<dbReference type="STRING" id="151549.A0A4C1WZY3"/>
<dbReference type="OrthoDB" id="265717at2759"/>
<dbReference type="GO" id="GO:0008270">
    <property type="term" value="F:zinc ion binding"/>
    <property type="evidence" value="ECO:0007669"/>
    <property type="project" value="UniProtKB-KW"/>
</dbReference>
<keyword evidence="1" id="KW-0479">Metal-binding</keyword>